<proteinExistence type="predicted"/>
<evidence type="ECO:0000313" key="2">
    <source>
        <dbReference type="EMBL" id="MDT0329316.1"/>
    </source>
</evidence>
<feature type="domain" description="Methyltransferase type 11" evidence="1">
    <location>
        <begin position="47"/>
        <end position="138"/>
    </location>
</feature>
<keyword evidence="2" id="KW-0808">Transferase</keyword>
<dbReference type="RefSeq" id="WP_311511969.1">
    <property type="nucleotide sequence ID" value="NZ_JAVREP010000007.1"/>
</dbReference>
<comment type="caution">
    <text evidence="2">The sequence shown here is derived from an EMBL/GenBank/DDBJ whole genome shotgun (WGS) entry which is preliminary data.</text>
</comment>
<dbReference type="Gene3D" id="3.40.50.150">
    <property type="entry name" value="Vaccinia Virus protein VP39"/>
    <property type="match status" value="1"/>
</dbReference>
<dbReference type="Proteomes" id="UP001183390">
    <property type="component" value="Unassembled WGS sequence"/>
</dbReference>
<keyword evidence="2" id="KW-0489">Methyltransferase</keyword>
<sequence>MPTPQRDDVATRSLLTRLDRFSLLPEARALRDRARELLRADPGDAVVDVGCGGGRATGELAAAGTRAVGVDLDPLMLDAARAAHPGAEFRHGDAYRLPLSDGSMRGYRAEKVYHSLDDPLRALAEARRVLVPGGRVVLLGQDWDAYMVDSDDPDTTRRIIAAYADTMADPRAPRRQRALLASAGFTDIEIEGRIVVFTEAEVLGMLIGFADAAERSGTIDGARARSWATEQRQRAEEGRLFVAVPFLLVSAERP</sequence>
<dbReference type="Pfam" id="PF08241">
    <property type="entry name" value="Methyltransf_11"/>
    <property type="match status" value="1"/>
</dbReference>
<evidence type="ECO:0000313" key="3">
    <source>
        <dbReference type="Proteomes" id="UP001183390"/>
    </source>
</evidence>
<gene>
    <name evidence="2" type="ORF">RM479_12920</name>
</gene>
<dbReference type="PANTHER" id="PTHR43591:SF24">
    <property type="entry name" value="2-METHOXY-6-POLYPRENYL-1,4-BENZOQUINOL METHYLASE, MITOCHONDRIAL"/>
    <property type="match status" value="1"/>
</dbReference>
<accession>A0ABU2MBI9</accession>
<dbReference type="PANTHER" id="PTHR43591">
    <property type="entry name" value="METHYLTRANSFERASE"/>
    <property type="match status" value="1"/>
</dbReference>
<dbReference type="CDD" id="cd02440">
    <property type="entry name" value="AdoMet_MTases"/>
    <property type="match status" value="1"/>
</dbReference>
<organism evidence="2 3">
    <name type="scientific">Nocardiopsis lambiniae</name>
    <dbReference type="NCBI Taxonomy" id="3075539"/>
    <lineage>
        <taxon>Bacteria</taxon>
        <taxon>Bacillati</taxon>
        <taxon>Actinomycetota</taxon>
        <taxon>Actinomycetes</taxon>
        <taxon>Streptosporangiales</taxon>
        <taxon>Nocardiopsidaceae</taxon>
        <taxon>Nocardiopsis</taxon>
    </lineage>
</organism>
<keyword evidence="3" id="KW-1185">Reference proteome</keyword>
<dbReference type="EMBL" id="JAVREP010000007">
    <property type="protein sequence ID" value="MDT0329316.1"/>
    <property type="molecule type" value="Genomic_DNA"/>
</dbReference>
<reference evidence="3" key="1">
    <citation type="submission" date="2023-07" db="EMBL/GenBank/DDBJ databases">
        <title>30 novel species of actinomycetes from the DSMZ collection.</title>
        <authorList>
            <person name="Nouioui I."/>
        </authorList>
    </citation>
    <scope>NUCLEOTIDE SEQUENCE [LARGE SCALE GENOMIC DNA]</scope>
    <source>
        <strain evidence="3">DSM 44743</strain>
    </source>
</reference>
<dbReference type="GO" id="GO:0008168">
    <property type="term" value="F:methyltransferase activity"/>
    <property type="evidence" value="ECO:0007669"/>
    <property type="project" value="UniProtKB-KW"/>
</dbReference>
<dbReference type="SUPFAM" id="SSF53335">
    <property type="entry name" value="S-adenosyl-L-methionine-dependent methyltransferases"/>
    <property type="match status" value="1"/>
</dbReference>
<dbReference type="InterPro" id="IPR013216">
    <property type="entry name" value="Methyltransf_11"/>
</dbReference>
<dbReference type="InterPro" id="IPR029063">
    <property type="entry name" value="SAM-dependent_MTases_sf"/>
</dbReference>
<dbReference type="GO" id="GO:0032259">
    <property type="term" value="P:methylation"/>
    <property type="evidence" value="ECO:0007669"/>
    <property type="project" value="UniProtKB-KW"/>
</dbReference>
<protein>
    <submittedName>
        <fullName evidence="2">Methyltransferase domain-containing protein</fullName>
    </submittedName>
</protein>
<evidence type="ECO:0000259" key="1">
    <source>
        <dbReference type="Pfam" id="PF08241"/>
    </source>
</evidence>
<name>A0ABU2MBI9_9ACTN</name>